<dbReference type="HOGENOM" id="CLU_027656_0_0_1"/>
<feature type="region of interest" description="Disordered" evidence="1">
    <location>
        <begin position="330"/>
        <end position="565"/>
    </location>
</feature>
<dbReference type="Proteomes" id="UP000053342">
    <property type="component" value="Unassembled WGS sequence"/>
</dbReference>
<feature type="compositionally biased region" description="Basic and acidic residues" evidence="1">
    <location>
        <begin position="358"/>
        <end position="368"/>
    </location>
</feature>
<name>A0A0D2E5P0_9EURO</name>
<dbReference type="RefSeq" id="XP_016263340.1">
    <property type="nucleotide sequence ID" value="XM_016405134.1"/>
</dbReference>
<evidence type="ECO:0000256" key="1">
    <source>
        <dbReference type="SAM" id="MobiDB-lite"/>
    </source>
</evidence>
<dbReference type="OrthoDB" id="4160688at2759"/>
<feature type="compositionally biased region" description="Acidic residues" evidence="1">
    <location>
        <begin position="389"/>
        <end position="404"/>
    </location>
</feature>
<reference evidence="2 3" key="1">
    <citation type="submission" date="2015-01" db="EMBL/GenBank/DDBJ databases">
        <title>The Genome Sequence of Exophiala oligosperma CBS72588.</title>
        <authorList>
            <consortium name="The Broad Institute Genomics Platform"/>
            <person name="Cuomo C."/>
            <person name="de Hoog S."/>
            <person name="Gorbushina A."/>
            <person name="Stielow B."/>
            <person name="Teixiera M."/>
            <person name="Abouelleil A."/>
            <person name="Chapman S.B."/>
            <person name="Priest M."/>
            <person name="Young S.K."/>
            <person name="Wortman J."/>
            <person name="Nusbaum C."/>
            <person name="Birren B."/>
        </authorList>
    </citation>
    <scope>NUCLEOTIDE SEQUENCE [LARGE SCALE GENOMIC DNA]</scope>
    <source>
        <strain evidence="2 3">CBS 72588</strain>
    </source>
</reference>
<dbReference type="AlphaFoldDB" id="A0A0D2E5P0"/>
<evidence type="ECO:0000313" key="3">
    <source>
        <dbReference type="Proteomes" id="UP000053342"/>
    </source>
</evidence>
<sequence>MPRPPKPPMTLKEAKKAYKKEGIGIQYTASQMERADRFDEREEKRRKELDRERQRVDNKRKRDQKEARERAARQKMLEEGRITVEDTWGKVTASQPRLNKFFGQTAIAPSKRNSQEVIVENKETSRTLQGAGEHAQDKTETCEHSVQGPTAPEKDYLDPKSIVATSGPCGTTPFKSVRGSQQSRHHGQQRDVHDVHCVPSALTELEPAQLNIPSAGSRKLVYDKHPWKGRHNPTPLATRAIPEPENNGPELRSPVPNTMHMKDGSSTYSRAASKHSTNDHSIAAAAVLEYQGLIELDSRTTSEFDLEEDFTDGIDDETLLELCVDQARKGVTPKDPASTNLDSPSSTVRLSSPGSGPEEDRPGKETKEVQQILPKSNGPSDSFTSCFNEIDEDDLIALAEEVEAEISTPSANAKNPEKQTYREAQRRPDLAEPAPAPAPTPLSQTRPINTNPSLSTLGLSTRTEDTSRRKPNPCSSRREPQKFNTSMAPPPPSVGRHAKETNDSAISSVSHHRPHSVPRARLSQQQRKERVLPWNQPSKQHYYHNTNPAHNDDTNNNNDDDFDVLGPSTQALMVALAEQAEAQISSSRGVKSSARG</sequence>
<organism evidence="2 3">
    <name type="scientific">Exophiala oligosperma</name>
    <dbReference type="NCBI Taxonomy" id="215243"/>
    <lineage>
        <taxon>Eukaryota</taxon>
        <taxon>Fungi</taxon>
        <taxon>Dikarya</taxon>
        <taxon>Ascomycota</taxon>
        <taxon>Pezizomycotina</taxon>
        <taxon>Eurotiomycetes</taxon>
        <taxon>Chaetothyriomycetidae</taxon>
        <taxon>Chaetothyriales</taxon>
        <taxon>Herpotrichiellaceae</taxon>
        <taxon>Exophiala</taxon>
    </lineage>
</organism>
<feature type="region of interest" description="Disordered" evidence="1">
    <location>
        <begin position="224"/>
        <end position="276"/>
    </location>
</feature>
<feature type="compositionally biased region" description="Polar residues" evidence="1">
    <location>
        <begin position="337"/>
        <end position="354"/>
    </location>
</feature>
<dbReference type="EMBL" id="KN847335">
    <property type="protein sequence ID" value="KIW43124.1"/>
    <property type="molecule type" value="Genomic_DNA"/>
</dbReference>
<feature type="compositionally biased region" description="Polar residues" evidence="1">
    <location>
        <begin position="373"/>
        <end position="387"/>
    </location>
</feature>
<feature type="compositionally biased region" description="Polar residues" evidence="1">
    <location>
        <begin position="442"/>
        <end position="461"/>
    </location>
</feature>
<evidence type="ECO:0000313" key="2">
    <source>
        <dbReference type="EMBL" id="KIW43124.1"/>
    </source>
</evidence>
<feature type="compositionally biased region" description="Polar residues" evidence="1">
    <location>
        <begin position="535"/>
        <end position="549"/>
    </location>
</feature>
<keyword evidence="3" id="KW-1185">Reference proteome</keyword>
<dbReference type="VEuPathDB" id="FungiDB:PV06_04264"/>
<feature type="region of interest" description="Disordered" evidence="1">
    <location>
        <begin position="124"/>
        <end position="192"/>
    </location>
</feature>
<accession>A0A0D2E5P0</accession>
<feature type="compositionally biased region" description="Basic and acidic residues" evidence="1">
    <location>
        <begin position="415"/>
        <end position="430"/>
    </location>
</feature>
<feature type="compositionally biased region" description="Basic and acidic residues" evidence="1">
    <location>
        <begin position="63"/>
        <end position="78"/>
    </location>
</feature>
<dbReference type="GeneID" id="27356338"/>
<feature type="compositionally biased region" description="Basic and acidic residues" evidence="1">
    <location>
        <begin position="134"/>
        <end position="143"/>
    </location>
</feature>
<feature type="region of interest" description="Disordered" evidence="1">
    <location>
        <begin position="22"/>
        <end position="78"/>
    </location>
</feature>
<proteinExistence type="predicted"/>
<feature type="compositionally biased region" description="Basic and acidic residues" evidence="1">
    <location>
        <begin position="33"/>
        <end position="57"/>
    </location>
</feature>
<protein>
    <submittedName>
        <fullName evidence="2">Uncharacterized protein</fullName>
    </submittedName>
</protein>
<gene>
    <name evidence="2" type="ORF">PV06_04264</name>
</gene>
<dbReference type="STRING" id="215243.A0A0D2E5P0"/>